<accession>A0AAD7ZF53</accession>
<feature type="compositionally biased region" description="Low complexity" evidence="1">
    <location>
        <begin position="548"/>
        <end position="574"/>
    </location>
</feature>
<feature type="compositionally biased region" description="Low complexity" evidence="1">
    <location>
        <begin position="267"/>
        <end position="276"/>
    </location>
</feature>
<feature type="compositionally biased region" description="Polar residues" evidence="1">
    <location>
        <begin position="501"/>
        <end position="530"/>
    </location>
</feature>
<feature type="region of interest" description="Disordered" evidence="1">
    <location>
        <begin position="631"/>
        <end position="668"/>
    </location>
</feature>
<evidence type="ECO:0000313" key="4">
    <source>
        <dbReference type="Proteomes" id="UP001233999"/>
    </source>
</evidence>
<gene>
    <name evidence="3" type="ORF">L9F63_024434</name>
</gene>
<evidence type="ECO:0000259" key="2">
    <source>
        <dbReference type="PROSITE" id="PS50020"/>
    </source>
</evidence>
<reference evidence="3" key="1">
    <citation type="journal article" date="2023" name="IScience">
        <title>Live-bearing cockroach genome reveals convergent evolutionary mechanisms linked to viviparity in insects and beyond.</title>
        <authorList>
            <person name="Fouks B."/>
            <person name="Harrison M.C."/>
            <person name="Mikhailova A.A."/>
            <person name="Marchal E."/>
            <person name="English S."/>
            <person name="Carruthers M."/>
            <person name="Jennings E.C."/>
            <person name="Chiamaka E.L."/>
            <person name="Frigard R.A."/>
            <person name="Pippel M."/>
            <person name="Attardo G.M."/>
            <person name="Benoit J.B."/>
            <person name="Bornberg-Bauer E."/>
            <person name="Tobe S.S."/>
        </authorList>
    </citation>
    <scope>NUCLEOTIDE SEQUENCE</scope>
    <source>
        <strain evidence="3">Stay&amp;Tobe</strain>
    </source>
</reference>
<feature type="domain" description="WW" evidence="2">
    <location>
        <begin position="43"/>
        <end position="70"/>
    </location>
</feature>
<feature type="region of interest" description="Disordered" evidence="1">
    <location>
        <begin position="315"/>
        <end position="336"/>
    </location>
</feature>
<feature type="region of interest" description="Disordered" evidence="1">
    <location>
        <begin position="84"/>
        <end position="297"/>
    </location>
</feature>
<feature type="region of interest" description="Disordered" evidence="1">
    <location>
        <begin position="844"/>
        <end position="863"/>
    </location>
</feature>
<dbReference type="SUPFAM" id="SSF51045">
    <property type="entry name" value="WW domain"/>
    <property type="match status" value="1"/>
</dbReference>
<feature type="compositionally biased region" description="Acidic residues" evidence="1">
    <location>
        <begin position="728"/>
        <end position="742"/>
    </location>
</feature>
<dbReference type="PANTHER" id="PTHR45876">
    <property type="entry name" value="FI04035P"/>
    <property type="match status" value="1"/>
</dbReference>
<feature type="compositionally biased region" description="Basic and acidic residues" evidence="1">
    <location>
        <begin position="466"/>
        <end position="480"/>
    </location>
</feature>
<reference evidence="3" key="2">
    <citation type="submission" date="2023-05" db="EMBL/GenBank/DDBJ databases">
        <authorList>
            <person name="Fouks B."/>
        </authorList>
    </citation>
    <scope>NUCLEOTIDE SEQUENCE</scope>
    <source>
        <strain evidence="3">Stay&amp;Tobe</strain>
        <tissue evidence="3">Testes</tissue>
    </source>
</reference>
<feature type="compositionally biased region" description="Acidic residues" evidence="1">
    <location>
        <begin position="771"/>
        <end position="782"/>
    </location>
</feature>
<feature type="compositionally biased region" description="Acidic residues" evidence="1">
    <location>
        <begin position="749"/>
        <end position="759"/>
    </location>
</feature>
<dbReference type="InterPro" id="IPR036020">
    <property type="entry name" value="WW_dom_sf"/>
</dbReference>
<organism evidence="3 4">
    <name type="scientific">Diploptera punctata</name>
    <name type="common">Pacific beetle cockroach</name>
    <dbReference type="NCBI Taxonomy" id="6984"/>
    <lineage>
        <taxon>Eukaryota</taxon>
        <taxon>Metazoa</taxon>
        <taxon>Ecdysozoa</taxon>
        <taxon>Arthropoda</taxon>
        <taxon>Hexapoda</taxon>
        <taxon>Insecta</taxon>
        <taxon>Pterygota</taxon>
        <taxon>Neoptera</taxon>
        <taxon>Polyneoptera</taxon>
        <taxon>Dictyoptera</taxon>
        <taxon>Blattodea</taxon>
        <taxon>Blaberoidea</taxon>
        <taxon>Blaberidae</taxon>
        <taxon>Diplopterinae</taxon>
        <taxon>Diploptera</taxon>
    </lineage>
</organism>
<dbReference type="AlphaFoldDB" id="A0AAD7ZF53"/>
<feature type="compositionally biased region" description="Polar residues" evidence="1">
    <location>
        <begin position="631"/>
        <end position="663"/>
    </location>
</feature>
<proteinExistence type="predicted"/>
<feature type="compositionally biased region" description="Acidic residues" evidence="1">
    <location>
        <begin position="535"/>
        <end position="547"/>
    </location>
</feature>
<feature type="compositionally biased region" description="Gly residues" evidence="1">
    <location>
        <begin position="408"/>
        <end position="423"/>
    </location>
</feature>
<feature type="compositionally biased region" description="Basic residues" evidence="1">
    <location>
        <begin position="173"/>
        <end position="187"/>
    </location>
</feature>
<dbReference type="GO" id="GO:0005737">
    <property type="term" value="C:cytoplasm"/>
    <property type="evidence" value="ECO:0007669"/>
    <property type="project" value="TreeGrafter"/>
</dbReference>
<comment type="caution">
    <text evidence="3">The sequence shown here is derived from an EMBL/GenBank/DDBJ whole genome shotgun (WGS) entry which is preliminary data.</text>
</comment>
<dbReference type="FunFam" id="2.20.70.10:FF:000022">
    <property type="entry name" value="Rho GTPase activating protein 39"/>
    <property type="match status" value="1"/>
</dbReference>
<feature type="compositionally biased region" description="Polar residues" evidence="1">
    <location>
        <begin position="162"/>
        <end position="172"/>
    </location>
</feature>
<evidence type="ECO:0000256" key="1">
    <source>
        <dbReference type="SAM" id="MobiDB-lite"/>
    </source>
</evidence>
<dbReference type="PROSITE" id="PS50020">
    <property type="entry name" value="WW_DOMAIN_2"/>
    <property type="match status" value="1"/>
</dbReference>
<feature type="compositionally biased region" description="Polar residues" evidence="1">
    <location>
        <begin position="439"/>
        <end position="465"/>
    </location>
</feature>
<protein>
    <recommendedName>
        <fullName evidence="2">WW domain-containing protein</fullName>
    </recommendedName>
</protein>
<name>A0AAD7ZF53_DIPPU</name>
<feature type="compositionally biased region" description="Low complexity" evidence="1">
    <location>
        <begin position="147"/>
        <end position="161"/>
    </location>
</feature>
<dbReference type="Proteomes" id="UP001233999">
    <property type="component" value="Unassembled WGS sequence"/>
</dbReference>
<feature type="compositionally biased region" description="Polar residues" evidence="1">
    <location>
        <begin position="106"/>
        <end position="144"/>
    </location>
</feature>
<sequence length="916" mass="100757">MEWVEIIEPRTKEHMYANLTTGECVWDPPPGVPVKKTDNNQWWELFDQNTSRFYYYNATSQKTVWHRPQNCDIIPLAKLQTLKQNTEPVPEESGCTDEQPKKKESATQTPGRSVKSSKAQQDSTTPTQAPTGTSNSNKTDSFRPSRSHALSNSSNKSSVTSETQTSPVGSPRSNRRHHHHHHRHHHNSNVGIRGEDDTNGQRGRRGSQGSGSWYNKTTHSQDSGRSSDSSSVSHRLSPPPNASTLDHRLRDREPPAPSLEQRHRDGTSGLTLSTSTPLFKKKPLGESNSQVHLTQQQRNSLDKYGLLSVPLQVSQRHEQTSNAGGANSGALLPKQRSFDVAENKEVGSYMFGGHENRSSRQKNQSQQPLPTPLARSYSFMQRREKYHQYQDEDDSMHEKYFLGAASSGGVGSGSTGSGGGGGMRSVESTPQARRKYHSGGSSRQLGTTGSNVSAAPSYARNSVGKSSKDITRDQAMKDEPVNVTPLIHRKTRSESRYQEQLMLQQPQKKQTLKYNALSDCTTGSAATSNKAHNDGDDDEGEDDEDNDNVSSSDGPTSSPSPSSPATTSPSSPAAIIQGSKKTSHPNPFASIEPPPISRHRCVTLPGGTDVDAILNSDKGPSSYDDLISVSSGQSDHLNKLSQQSTRENTSKNSGYNNGNQTRGKYSHVNLDNNKGLGCSAGSVGSGPLYSNLGDYPPYILDPEIHAHLLPLQQIHFGTGKTLRFGDPLNEEADSLHSDDEDQSTGRGEDDSDEFADDEGMSNQEDSSSQEYLDDSNYLDDEDSGNRETYGQFLAPQPPLRIRSKYTTDCPQERNDLIDRSLSGAMQHPSISLSNNVTVPLETQHASLKRKKEAPPPPTLYSPILEKSESSHLVLSREKKLPSESDIEKYAQDNLNIHKKGIFRKKFSVRDMLSWSK</sequence>
<feature type="compositionally biased region" description="Low complexity" evidence="1">
    <location>
        <begin position="220"/>
        <end position="236"/>
    </location>
</feature>
<keyword evidence="4" id="KW-1185">Reference proteome</keyword>
<feature type="region of interest" description="Disordered" evidence="1">
    <location>
        <begin position="725"/>
        <end position="803"/>
    </location>
</feature>
<dbReference type="EMBL" id="JASPKZ010008411">
    <property type="protein sequence ID" value="KAJ9579459.1"/>
    <property type="molecule type" value="Genomic_DNA"/>
</dbReference>
<feature type="region of interest" description="Disordered" evidence="1">
    <location>
        <begin position="350"/>
        <end position="371"/>
    </location>
</feature>
<dbReference type="Gene3D" id="2.20.70.10">
    <property type="match status" value="1"/>
</dbReference>
<dbReference type="PANTHER" id="PTHR45876:SF8">
    <property type="entry name" value="FI04035P"/>
    <property type="match status" value="1"/>
</dbReference>
<feature type="compositionally biased region" description="Polar residues" evidence="1">
    <location>
        <begin position="286"/>
        <end position="297"/>
    </location>
</feature>
<feature type="compositionally biased region" description="Basic and acidic residues" evidence="1">
    <location>
        <begin position="245"/>
        <end position="266"/>
    </location>
</feature>
<dbReference type="GO" id="GO:0005096">
    <property type="term" value="F:GTPase activator activity"/>
    <property type="evidence" value="ECO:0007669"/>
    <property type="project" value="TreeGrafter"/>
</dbReference>
<evidence type="ECO:0000313" key="3">
    <source>
        <dbReference type="EMBL" id="KAJ9579459.1"/>
    </source>
</evidence>
<feature type="non-terminal residue" evidence="3">
    <location>
        <position position="916"/>
    </location>
</feature>
<feature type="compositionally biased region" description="Polar residues" evidence="1">
    <location>
        <begin position="760"/>
        <end position="770"/>
    </location>
</feature>
<dbReference type="InterPro" id="IPR001202">
    <property type="entry name" value="WW_dom"/>
</dbReference>
<feature type="region of interest" description="Disordered" evidence="1">
    <location>
        <begin position="408"/>
        <end position="604"/>
    </location>
</feature>